<organism evidence="2 3">
    <name type="scientific">Endocarpon pusillum</name>
    <dbReference type="NCBI Taxonomy" id="364733"/>
    <lineage>
        <taxon>Eukaryota</taxon>
        <taxon>Fungi</taxon>
        <taxon>Dikarya</taxon>
        <taxon>Ascomycota</taxon>
        <taxon>Pezizomycotina</taxon>
        <taxon>Eurotiomycetes</taxon>
        <taxon>Chaetothyriomycetidae</taxon>
        <taxon>Verrucariales</taxon>
        <taxon>Verrucariaceae</taxon>
        <taxon>Endocarpon</taxon>
    </lineage>
</organism>
<proteinExistence type="predicted"/>
<keyword evidence="1" id="KW-1133">Transmembrane helix</keyword>
<feature type="transmembrane region" description="Helical" evidence="1">
    <location>
        <begin position="589"/>
        <end position="610"/>
    </location>
</feature>
<dbReference type="Proteomes" id="UP000606974">
    <property type="component" value="Unassembled WGS sequence"/>
</dbReference>
<dbReference type="EMBL" id="JAACFV010000104">
    <property type="protein sequence ID" value="KAF7505663.1"/>
    <property type="molecule type" value="Genomic_DNA"/>
</dbReference>
<protein>
    <recommendedName>
        <fullName evidence="4">Transmembrane protein</fullName>
    </recommendedName>
</protein>
<keyword evidence="1" id="KW-0812">Transmembrane</keyword>
<sequence length="619" mass="67848">MVLAFYTFICAHFLAHPLSNNISRSTTINATWVYFCWFLVSVFILEWARNGLANIEASALKIPQLAPSQAKELTWHSKTKWANPFRWLAALLSVLLTLITRRRSRSQNPVPMPSGLWMSLSSVHLLLFIAIPLSGLSMEVIDGFAHATGPARVYGPDAGSFNSRSWVDFPQRTRSNWASGRLTAPPHGALLYAPHGSKNVSTTYFDDQALDAARNDEGSVIRVFAGPAVRESVWGEAWGLSANISCMPTALDHLQMIRNDAYNSSVNICSTEEGCEFQWLNTDEANRMNAARLNGLDERILDIPVWLNESRGIHLQRGLQSYSLLAAADGWSMISTERSEKATTSPYNNVSNHDDSTFDHIVRDARPEEVTNSMFEVLLWQAGASGEGIVDDEIFKDYRLHPSPLATIENGTTNLFKSGDAINSGVFLGFGVHCDIKSAVGTATLDPDQRTFFNFTRGKAAPSNVTFLFPFNVAPVQIQAMASLAGNQYSGNVDMALTPREESDTDSTLTAIHKAIGSTMLRRADDQLGIVLYYPTLSTENVTLAMYKLLGESVISLMGEGGVNPRSSTSLYALAPSKYIRPGTVPWQLVLALLALWAFSTSLGALLVVICKPTKGTPP</sequence>
<dbReference type="AlphaFoldDB" id="A0A8H7E2G4"/>
<evidence type="ECO:0000313" key="3">
    <source>
        <dbReference type="Proteomes" id="UP000606974"/>
    </source>
</evidence>
<keyword evidence="3" id="KW-1185">Reference proteome</keyword>
<evidence type="ECO:0000256" key="1">
    <source>
        <dbReference type="SAM" id="Phobius"/>
    </source>
</evidence>
<name>A0A8H7E2G4_9EURO</name>
<gene>
    <name evidence="2" type="ORF">GJ744_000598</name>
</gene>
<dbReference type="OrthoDB" id="5287717at2759"/>
<comment type="caution">
    <text evidence="2">The sequence shown here is derived from an EMBL/GenBank/DDBJ whole genome shotgun (WGS) entry which is preliminary data.</text>
</comment>
<keyword evidence="1" id="KW-0472">Membrane</keyword>
<reference evidence="2" key="1">
    <citation type="submission" date="2020-02" db="EMBL/GenBank/DDBJ databases">
        <authorList>
            <person name="Palmer J.M."/>
        </authorList>
    </citation>
    <scope>NUCLEOTIDE SEQUENCE</scope>
    <source>
        <strain evidence="2">EPUS1.4</strain>
        <tissue evidence="2">Thallus</tissue>
    </source>
</reference>
<evidence type="ECO:0000313" key="2">
    <source>
        <dbReference type="EMBL" id="KAF7505663.1"/>
    </source>
</evidence>
<accession>A0A8H7E2G4</accession>
<evidence type="ECO:0008006" key="4">
    <source>
        <dbReference type="Google" id="ProtNLM"/>
    </source>
</evidence>